<proteinExistence type="predicted"/>
<keyword evidence="1" id="KW-0472">Membrane</keyword>
<feature type="transmembrane region" description="Helical" evidence="1">
    <location>
        <begin position="38"/>
        <end position="55"/>
    </location>
</feature>
<dbReference type="Proteomes" id="UP000192380">
    <property type="component" value="Chromosome"/>
</dbReference>
<keyword evidence="1" id="KW-1133">Transmembrane helix</keyword>
<dbReference type="EMBL" id="CP017581">
    <property type="protein sequence ID" value="ARF48181.1"/>
    <property type="molecule type" value="Genomic_DNA"/>
</dbReference>
<gene>
    <name evidence="2" type="ORF">DSJ_01465</name>
</gene>
<evidence type="ECO:0000313" key="2">
    <source>
        <dbReference type="EMBL" id="ARF48181.1"/>
    </source>
</evidence>
<sequence>MREMPAIILICRYNRANLIIFSFNRGHTLFYVELSPQLSFMVFVLSYAFSISLFIKHLTPKTHCILFQCFLTFA</sequence>
<accession>A0ABM6K1D9</accession>
<keyword evidence="1" id="KW-0812">Transmembrane</keyword>
<protein>
    <submittedName>
        <fullName evidence="2">Uncharacterized protein</fullName>
    </submittedName>
</protein>
<name>A0ABM6K1D9_PANSE</name>
<organism evidence="2 3">
    <name type="scientific">Pantoea stewartii subsp. stewartii DC283</name>
    <dbReference type="NCBI Taxonomy" id="660596"/>
    <lineage>
        <taxon>Bacteria</taxon>
        <taxon>Pseudomonadati</taxon>
        <taxon>Pseudomonadota</taxon>
        <taxon>Gammaproteobacteria</taxon>
        <taxon>Enterobacterales</taxon>
        <taxon>Erwiniaceae</taxon>
        <taxon>Pantoea</taxon>
    </lineage>
</organism>
<evidence type="ECO:0000256" key="1">
    <source>
        <dbReference type="SAM" id="Phobius"/>
    </source>
</evidence>
<keyword evidence="3" id="KW-1185">Reference proteome</keyword>
<evidence type="ECO:0000313" key="3">
    <source>
        <dbReference type="Proteomes" id="UP000192380"/>
    </source>
</evidence>
<reference evidence="2 3" key="1">
    <citation type="submission" date="2016-10" db="EMBL/GenBank/DDBJ databases">
        <title>Complete Genome Assembly of Pantoea stewartii subsp. stewartii DC283, a Corn Pathogen.</title>
        <authorList>
            <person name="Duong D.A."/>
            <person name="Stevens A.M."/>
            <person name="Jensen R.V."/>
        </authorList>
    </citation>
    <scope>NUCLEOTIDE SEQUENCE [LARGE SCALE GENOMIC DNA]</scope>
    <source>
        <strain evidence="2 3">DC283</strain>
    </source>
</reference>